<dbReference type="SUPFAM" id="SSF143011">
    <property type="entry name" value="RelE-like"/>
    <property type="match status" value="1"/>
</dbReference>
<dbReference type="Gene3D" id="3.30.2310.20">
    <property type="entry name" value="RelE-like"/>
    <property type="match status" value="1"/>
</dbReference>
<evidence type="ECO:0000256" key="1">
    <source>
        <dbReference type="ARBA" id="ARBA00006226"/>
    </source>
</evidence>
<proteinExistence type="inferred from homology"/>
<keyword evidence="4" id="KW-1185">Reference proteome</keyword>
<keyword evidence="2" id="KW-1277">Toxin-antitoxin system</keyword>
<evidence type="ECO:0000313" key="3">
    <source>
        <dbReference type="EMBL" id="SJM90016.1"/>
    </source>
</evidence>
<organism evidence="3 4">
    <name type="scientific">Crenothrix polyspora</name>
    <dbReference type="NCBI Taxonomy" id="360316"/>
    <lineage>
        <taxon>Bacteria</taxon>
        <taxon>Pseudomonadati</taxon>
        <taxon>Pseudomonadota</taxon>
        <taxon>Gammaproteobacteria</taxon>
        <taxon>Methylococcales</taxon>
        <taxon>Crenotrichaceae</taxon>
        <taxon>Crenothrix</taxon>
    </lineage>
</organism>
<dbReference type="AlphaFoldDB" id="A0A1R4H1D6"/>
<gene>
    <name evidence="3" type="ORF">CRENPOLYSF2_1420010</name>
</gene>
<dbReference type="PANTHER" id="PTHR33755">
    <property type="entry name" value="TOXIN PARE1-RELATED"/>
    <property type="match status" value="1"/>
</dbReference>
<dbReference type="EMBL" id="FUKJ01000049">
    <property type="protein sequence ID" value="SJM90016.1"/>
    <property type="molecule type" value="Genomic_DNA"/>
</dbReference>
<comment type="similarity">
    <text evidence="1">Belongs to the RelE toxin family.</text>
</comment>
<dbReference type="InterPro" id="IPR007712">
    <property type="entry name" value="RelE/ParE_toxin"/>
</dbReference>
<dbReference type="InterPro" id="IPR051803">
    <property type="entry name" value="TA_system_RelE-like_toxin"/>
</dbReference>
<evidence type="ECO:0000256" key="2">
    <source>
        <dbReference type="ARBA" id="ARBA00022649"/>
    </source>
</evidence>
<protein>
    <submittedName>
        <fullName evidence="3">Plasmid stabilization system</fullName>
    </submittedName>
</protein>
<name>A0A1R4H1D6_9GAMM</name>
<dbReference type="PANTHER" id="PTHR33755:SF5">
    <property type="entry name" value="TYPE II TOXIN-ANTITOXIN SYSTEM RELE_PARE FAMILY TOXIN"/>
    <property type="match status" value="1"/>
</dbReference>
<reference evidence="4" key="1">
    <citation type="submission" date="2017-02" db="EMBL/GenBank/DDBJ databases">
        <authorList>
            <person name="Daims H."/>
        </authorList>
    </citation>
    <scope>NUCLEOTIDE SEQUENCE [LARGE SCALE GENOMIC DNA]</scope>
</reference>
<dbReference type="RefSeq" id="WP_087145909.1">
    <property type="nucleotide sequence ID" value="NZ_FUKJ01000049.1"/>
</dbReference>
<dbReference type="OrthoDB" id="9798046at2"/>
<sequence>MVIWTKSAEADLRGIHDFISHNSKFYAKRVVQDIREKSDKLEIHPFIGRVVAEIGDNSIREISIYSYRIIYQLTEQQTFILTIAHKRQSLTL</sequence>
<dbReference type="Proteomes" id="UP000195442">
    <property type="component" value="Unassembled WGS sequence"/>
</dbReference>
<dbReference type="InterPro" id="IPR035093">
    <property type="entry name" value="RelE/ParE_toxin_dom_sf"/>
</dbReference>
<accession>A0A1R4H1D6</accession>
<dbReference type="Pfam" id="PF05016">
    <property type="entry name" value="ParE_toxin"/>
    <property type="match status" value="1"/>
</dbReference>
<evidence type="ECO:0000313" key="4">
    <source>
        <dbReference type="Proteomes" id="UP000195442"/>
    </source>
</evidence>